<dbReference type="CDD" id="cd06848">
    <property type="entry name" value="GCS_H"/>
    <property type="match status" value="1"/>
</dbReference>
<dbReference type="PATRIC" id="fig|482957.22.peg.157"/>
<comment type="subunit">
    <text evidence="3">The glycine cleavage system is composed of four proteins: P, T, L and H.</text>
</comment>
<dbReference type="HOGENOM" id="CLU_097408_2_2_4"/>
<evidence type="ECO:0000256" key="3">
    <source>
        <dbReference type="HAMAP-Rule" id="MF_00272"/>
    </source>
</evidence>
<dbReference type="InterPro" id="IPR017453">
    <property type="entry name" value="GCV_H_sub"/>
</dbReference>
<dbReference type="HAMAP" id="MF_00272">
    <property type="entry name" value="GcvH"/>
    <property type="match status" value="1"/>
</dbReference>
<keyword evidence="8" id="KW-1185">Reference proteome</keyword>
<reference evidence="7" key="1">
    <citation type="submission" date="2009-01" db="EMBL/GenBank/DDBJ databases">
        <title>Complete sequence of chromosome 1 of Burkholderia sp. 383.</title>
        <authorList>
            <consortium name="US DOE Joint Genome Institute"/>
            <person name="Copeland A."/>
            <person name="Lucas S."/>
            <person name="Lapidus A."/>
            <person name="Barry K."/>
            <person name="Detter J.C."/>
            <person name="Glavina T."/>
            <person name="Hammon N."/>
            <person name="Israni S."/>
            <person name="Pitluck S."/>
            <person name="Chain P."/>
            <person name="Malfatti S."/>
            <person name="Shin M."/>
            <person name="Vergez L."/>
            <person name="Schmutz J."/>
            <person name="Larimer F."/>
            <person name="Land M."/>
            <person name="Kyrpides N."/>
            <person name="Lykidis A."/>
            <person name="Richardson P."/>
        </authorList>
    </citation>
    <scope>NUCLEOTIDE SEQUENCE</scope>
    <source>
        <strain evidence="7">383</strain>
    </source>
</reference>
<keyword evidence="2 3" id="KW-0450">Lipoyl</keyword>
<organism evidence="7 8">
    <name type="scientific">Burkholderia lata (strain ATCC 17760 / DSM 23089 / LMG 22485 / NCIMB 9086 / R18194 / 383)</name>
    <dbReference type="NCBI Taxonomy" id="482957"/>
    <lineage>
        <taxon>Bacteria</taxon>
        <taxon>Pseudomonadati</taxon>
        <taxon>Pseudomonadota</taxon>
        <taxon>Betaproteobacteria</taxon>
        <taxon>Burkholderiales</taxon>
        <taxon>Burkholderiaceae</taxon>
        <taxon>Burkholderia</taxon>
        <taxon>Burkholderia cepacia complex</taxon>
    </lineage>
</organism>
<feature type="modified residue" description="N6-lipoyllysine" evidence="3 4">
    <location>
        <position position="93"/>
    </location>
</feature>
<dbReference type="AlphaFoldDB" id="Q39KU0"/>
<evidence type="ECO:0000256" key="1">
    <source>
        <dbReference type="ARBA" id="ARBA00009249"/>
    </source>
</evidence>
<dbReference type="GO" id="GO:0005829">
    <property type="term" value="C:cytosol"/>
    <property type="evidence" value="ECO:0007669"/>
    <property type="project" value="TreeGrafter"/>
</dbReference>
<dbReference type="KEGG" id="bur:Bcep18194_A3324"/>
<dbReference type="InterPro" id="IPR002930">
    <property type="entry name" value="GCV_H"/>
</dbReference>
<protein>
    <recommendedName>
        <fullName evidence="3">Glycine cleavage system H protein</fullName>
    </recommendedName>
</protein>
<dbReference type="GO" id="GO:0005960">
    <property type="term" value="C:glycine cleavage complex"/>
    <property type="evidence" value="ECO:0007669"/>
    <property type="project" value="InterPro"/>
</dbReference>
<dbReference type="InterPro" id="IPR000089">
    <property type="entry name" value="Biotin_lipoyl"/>
</dbReference>
<dbReference type="InterPro" id="IPR003016">
    <property type="entry name" value="2-oxoA_DH_lipoyl-BS"/>
</dbReference>
<dbReference type="PROSITE" id="PS00189">
    <property type="entry name" value="LIPOYL"/>
    <property type="match status" value="1"/>
</dbReference>
<dbReference type="GO" id="GO:0009249">
    <property type="term" value="P:protein lipoylation"/>
    <property type="evidence" value="ECO:0007669"/>
    <property type="project" value="TreeGrafter"/>
</dbReference>
<evidence type="ECO:0000259" key="6">
    <source>
        <dbReference type="PROSITE" id="PS50968"/>
    </source>
</evidence>
<comment type="similarity">
    <text evidence="1 3">Belongs to the GcvH family.</text>
</comment>
<dbReference type="Proteomes" id="UP000002705">
    <property type="component" value="Chromosome 1"/>
</dbReference>
<dbReference type="EMBL" id="CP000151">
    <property type="protein sequence ID" value="ABB06926.1"/>
    <property type="molecule type" value="Genomic_DNA"/>
</dbReference>
<feature type="domain" description="Lipoyl-binding" evidence="6">
    <location>
        <begin position="52"/>
        <end position="133"/>
    </location>
</feature>
<evidence type="ECO:0000313" key="7">
    <source>
        <dbReference type="EMBL" id="ABB06926.1"/>
    </source>
</evidence>
<dbReference type="NCBIfam" id="TIGR00527">
    <property type="entry name" value="gcvH"/>
    <property type="match status" value="1"/>
</dbReference>
<evidence type="ECO:0000313" key="8">
    <source>
        <dbReference type="Proteomes" id="UP000002705"/>
    </source>
</evidence>
<dbReference type="Pfam" id="PF01597">
    <property type="entry name" value="GCV_H"/>
    <property type="match status" value="1"/>
</dbReference>
<dbReference type="NCBIfam" id="NF002270">
    <property type="entry name" value="PRK01202.1"/>
    <property type="match status" value="1"/>
</dbReference>
<comment type="function">
    <text evidence="3">The glycine cleavage system catalyzes the degradation of glycine. The H protein shuttles the methylamine group of glycine from the P protein to the T protein.</text>
</comment>
<dbReference type="GO" id="GO:0019464">
    <property type="term" value="P:glycine decarboxylation via glycine cleavage system"/>
    <property type="evidence" value="ECO:0007669"/>
    <property type="project" value="UniProtKB-UniRule"/>
</dbReference>
<comment type="cofactor">
    <cofactor evidence="3">
        <name>(R)-lipoate</name>
        <dbReference type="ChEBI" id="CHEBI:83088"/>
    </cofactor>
    <text evidence="3">Binds 1 lipoyl cofactor covalently.</text>
</comment>
<dbReference type="SUPFAM" id="SSF51230">
    <property type="entry name" value="Single hybrid motif"/>
    <property type="match status" value="1"/>
</dbReference>
<evidence type="ECO:0000256" key="2">
    <source>
        <dbReference type="ARBA" id="ARBA00022823"/>
    </source>
</evidence>
<dbReference type="Gene3D" id="2.40.50.100">
    <property type="match status" value="1"/>
</dbReference>
<evidence type="ECO:0000256" key="4">
    <source>
        <dbReference type="PIRSR" id="PIRSR617453-50"/>
    </source>
</evidence>
<dbReference type="PANTHER" id="PTHR11715:SF3">
    <property type="entry name" value="GLYCINE CLEAVAGE SYSTEM H PROTEIN-RELATED"/>
    <property type="match status" value="1"/>
</dbReference>
<accession>Q39KU0</accession>
<dbReference type="InterPro" id="IPR011053">
    <property type="entry name" value="Single_hybrid_motif"/>
</dbReference>
<feature type="region of interest" description="Disordered" evidence="5">
    <location>
        <begin position="1"/>
        <end position="21"/>
    </location>
</feature>
<dbReference type="PROSITE" id="PS50968">
    <property type="entry name" value="BIOTINYL_LIPOYL"/>
    <property type="match status" value="1"/>
</dbReference>
<evidence type="ECO:0000256" key="5">
    <source>
        <dbReference type="SAM" id="MobiDB-lite"/>
    </source>
</evidence>
<gene>
    <name evidence="3" type="primary">gcvH</name>
    <name evidence="7" type="ordered locus">Bcep18194_A3324</name>
</gene>
<name>Q39KU0_BURL3</name>
<dbReference type="PANTHER" id="PTHR11715">
    <property type="entry name" value="GLYCINE CLEAVAGE SYSTEM H PROTEIN"/>
    <property type="match status" value="1"/>
</dbReference>
<sequence length="155" mass="16389">MAPGATPHPARPGGASAKRINPFNQELPMSNVPADLKYTDEHEWIRTEADGTLTVGITDHAQSTLGDIVFLELPQAGKQVKAGDAIGVVESVKAASDIYSPVSGEIIAFNQDAADTPEDVNGDPYEAWLFKIKLAAGANTDNLLSADAYKKLIGD</sequence>
<proteinExistence type="inferred from homology"/>
<dbReference type="InterPro" id="IPR033753">
    <property type="entry name" value="GCV_H/Fam206"/>
</dbReference>